<evidence type="ECO:0000256" key="2">
    <source>
        <dbReference type="ARBA" id="ARBA00023125"/>
    </source>
</evidence>
<evidence type="ECO:0000259" key="5">
    <source>
        <dbReference type="PROSITE" id="PS50977"/>
    </source>
</evidence>
<protein>
    <submittedName>
        <fullName evidence="6">TetR family transcriptional regulator</fullName>
    </submittedName>
</protein>
<keyword evidence="3" id="KW-0804">Transcription</keyword>
<dbReference type="PROSITE" id="PS50977">
    <property type="entry name" value="HTH_TETR_2"/>
    <property type="match status" value="1"/>
</dbReference>
<organism evidence="6 7">
    <name type="scientific">Chimaeribacter arupi</name>
    <dbReference type="NCBI Taxonomy" id="2060066"/>
    <lineage>
        <taxon>Bacteria</taxon>
        <taxon>Pseudomonadati</taxon>
        <taxon>Pseudomonadota</taxon>
        <taxon>Gammaproteobacteria</taxon>
        <taxon>Enterobacterales</taxon>
        <taxon>Yersiniaceae</taxon>
        <taxon>Chimaeribacter</taxon>
    </lineage>
</organism>
<dbReference type="GO" id="GO:0003677">
    <property type="term" value="F:DNA binding"/>
    <property type="evidence" value="ECO:0007669"/>
    <property type="project" value="UniProtKB-UniRule"/>
</dbReference>
<dbReference type="InterPro" id="IPR036271">
    <property type="entry name" value="Tet_transcr_reg_TetR-rel_C_sf"/>
</dbReference>
<evidence type="ECO:0000256" key="1">
    <source>
        <dbReference type="ARBA" id="ARBA00023015"/>
    </source>
</evidence>
<evidence type="ECO:0000256" key="3">
    <source>
        <dbReference type="ARBA" id="ARBA00023163"/>
    </source>
</evidence>
<dbReference type="OrthoDB" id="116240at2"/>
<reference evidence="6 7" key="1">
    <citation type="submission" date="2017-12" db="EMBL/GenBank/DDBJ databases">
        <title>Characterization of six clinical isolates of Enterochimera gen. nov., a novel genus of the Yersiniaciae family and the three species Enterochimera arupensis sp. nov., Enterochimera coloradensis sp. nov, and Enterochimera californica sp. nov.</title>
        <authorList>
            <person name="Rossi A."/>
            <person name="Fisher M."/>
        </authorList>
    </citation>
    <scope>NUCLEOTIDE SEQUENCE [LARGE SCALE GENOMIC DNA]</scope>
    <source>
        <strain evidence="6 7">2016Iso1</strain>
    </source>
</reference>
<dbReference type="PANTHER" id="PTHR47506">
    <property type="entry name" value="TRANSCRIPTIONAL REGULATORY PROTEIN"/>
    <property type="match status" value="1"/>
</dbReference>
<dbReference type="Pfam" id="PF16925">
    <property type="entry name" value="TetR_C_13"/>
    <property type="match status" value="1"/>
</dbReference>
<dbReference type="Pfam" id="PF00440">
    <property type="entry name" value="TetR_N"/>
    <property type="match status" value="1"/>
</dbReference>
<dbReference type="Proteomes" id="UP000234626">
    <property type="component" value="Unassembled WGS sequence"/>
</dbReference>
<proteinExistence type="predicted"/>
<name>A0A2N5EKH1_9GAMM</name>
<dbReference type="InterPro" id="IPR009057">
    <property type="entry name" value="Homeodomain-like_sf"/>
</dbReference>
<gene>
    <name evidence="6" type="ORF">CYR34_14870</name>
</gene>
<dbReference type="AlphaFoldDB" id="A0A2N5EKH1"/>
<dbReference type="RefSeq" id="WP_101835428.1">
    <property type="nucleotide sequence ID" value="NZ_PJZJ01000011.1"/>
</dbReference>
<dbReference type="Gene3D" id="1.10.357.10">
    <property type="entry name" value="Tetracycline Repressor, domain 2"/>
    <property type="match status" value="1"/>
</dbReference>
<feature type="domain" description="HTH tetR-type" evidence="5">
    <location>
        <begin position="9"/>
        <end position="69"/>
    </location>
</feature>
<sequence>MTRSSQPRLPPRDRLLEAAEALFYQEGILRVTVDAIAEKAESTKMTLYRHFASKEALVLAWIELLIEDYSQIWARLAEKYPDNPAAQITGFAQFITDNLSETLHRGCPFTNTLAEAGGHFPEVRALIVAHKQRQYQRLATLCAQAGAAEPEALAKEITLILEGVQVVAQNAGFDGVADTALALIQARLPGRGEPRHSAK</sequence>
<dbReference type="PRINTS" id="PR00455">
    <property type="entry name" value="HTHTETR"/>
</dbReference>
<evidence type="ECO:0000313" key="7">
    <source>
        <dbReference type="Proteomes" id="UP000234626"/>
    </source>
</evidence>
<dbReference type="SUPFAM" id="SSF46689">
    <property type="entry name" value="Homeodomain-like"/>
    <property type="match status" value="1"/>
</dbReference>
<dbReference type="InterPro" id="IPR011075">
    <property type="entry name" value="TetR_C"/>
</dbReference>
<dbReference type="PANTHER" id="PTHR47506:SF1">
    <property type="entry name" value="HTH-TYPE TRANSCRIPTIONAL REGULATOR YJDC"/>
    <property type="match status" value="1"/>
</dbReference>
<comment type="caution">
    <text evidence="6">The sequence shown here is derived from an EMBL/GenBank/DDBJ whole genome shotgun (WGS) entry which is preliminary data.</text>
</comment>
<dbReference type="SUPFAM" id="SSF48498">
    <property type="entry name" value="Tetracyclin repressor-like, C-terminal domain"/>
    <property type="match status" value="1"/>
</dbReference>
<evidence type="ECO:0000256" key="4">
    <source>
        <dbReference type="PROSITE-ProRule" id="PRU00335"/>
    </source>
</evidence>
<dbReference type="EMBL" id="PJZK01000016">
    <property type="protein sequence ID" value="PLR47023.1"/>
    <property type="molecule type" value="Genomic_DNA"/>
</dbReference>
<keyword evidence="7" id="KW-1185">Reference proteome</keyword>
<dbReference type="InterPro" id="IPR001647">
    <property type="entry name" value="HTH_TetR"/>
</dbReference>
<evidence type="ECO:0000313" key="6">
    <source>
        <dbReference type="EMBL" id="PLR47023.1"/>
    </source>
</evidence>
<feature type="DNA-binding region" description="H-T-H motif" evidence="4">
    <location>
        <begin position="32"/>
        <end position="51"/>
    </location>
</feature>
<keyword evidence="2 4" id="KW-0238">DNA-binding</keyword>
<keyword evidence="1" id="KW-0805">Transcription regulation</keyword>
<accession>A0A2N5EKH1</accession>